<keyword evidence="5" id="KW-0547">Nucleotide-binding</keyword>
<dbReference type="PROSITE" id="PS50893">
    <property type="entry name" value="ABC_TRANSPORTER_2"/>
    <property type="match status" value="2"/>
</dbReference>
<evidence type="ECO:0000313" key="10">
    <source>
        <dbReference type="EMBL" id="SHO54051.1"/>
    </source>
</evidence>
<dbReference type="EMBL" id="FRFD01000017">
    <property type="protein sequence ID" value="SHO54051.1"/>
    <property type="molecule type" value="Genomic_DNA"/>
</dbReference>
<keyword evidence="3" id="KW-1003">Cell membrane</keyword>
<dbReference type="SUPFAM" id="SSF52540">
    <property type="entry name" value="P-loop containing nucleoside triphosphate hydrolases"/>
    <property type="match status" value="2"/>
</dbReference>
<dbReference type="InterPro" id="IPR050107">
    <property type="entry name" value="ABC_carbohydrate_import_ATPase"/>
</dbReference>
<dbReference type="GO" id="GO:0016887">
    <property type="term" value="F:ATP hydrolysis activity"/>
    <property type="evidence" value="ECO:0007669"/>
    <property type="project" value="InterPro"/>
</dbReference>
<keyword evidence="4" id="KW-0677">Repeat</keyword>
<comment type="subcellular location">
    <subcellularLocation>
        <location evidence="1">Cell membrane</location>
        <topology evidence="1">Peripheral membrane protein</topology>
    </subcellularLocation>
</comment>
<reference evidence="10 11" key="1">
    <citation type="submission" date="2016-12" db="EMBL/GenBank/DDBJ databases">
        <authorList>
            <person name="Song W.-J."/>
            <person name="Kurnit D.M."/>
        </authorList>
    </citation>
    <scope>NUCLEOTIDE SEQUENCE [LARGE SCALE GENOMIC DNA]</scope>
    <source>
        <strain evidence="10 11">DSM 12503</strain>
    </source>
</reference>
<keyword evidence="7" id="KW-1278">Translocase</keyword>
<dbReference type="InterPro" id="IPR003439">
    <property type="entry name" value="ABC_transporter-like_ATP-bd"/>
</dbReference>
<feature type="domain" description="ABC transporter" evidence="9">
    <location>
        <begin position="253"/>
        <end position="493"/>
    </location>
</feature>
<dbReference type="Proteomes" id="UP000184612">
    <property type="component" value="Unassembled WGS sequence"/>
</dbReference>
<dbReference type="PANTHER" id="PTHR43790">
    <property type="entry name" value="CARBOHYDRATE TRANSPORT ATP-BINDING PROTEIN MG119-RELATED"/>
    <property type="match status" value="1"/>
</dbReference>
<organism evidence="10 11">
    <name type="scientific">Anaerocolumna xylanovorans DSM 12503</name>
    <dbReference type="NCBI Taxonomy" id="1121345"/>
    <lineage>
        <taxon>Bacteria</taxon>
        <taxon>Bacillati</taxon>
        <taxon>Bacillota</taxon>
        <taxon>Clostridia</taxon>
        <taxon>Lachnospirales</taxon>
        <taxon>Lachnospiraceae</taxon>
        <taxon>Anaerocolumna</taxon>
    </lineage>
</organism>
<evidence type="ECO:0000256" key="5">
    <source>
        <dbReference type="ARBA" id="ARBA00022741"/>
    </source>
</evidence>
<evidence type="ECO:0000259" key="9">
    <source>
        <dbReference type="PROSITE" id="PS50893"/>
    </source>
</evidence>
<dbReference type="Gene3D" id="3.40.50.300">
    <property type="entry name" value="P-loop containing nucleotide triphosphate hydrolases"/>
    <property type="match status" value="2"/>
</dbReference>
<dbReference type="PANTHER" id="PTHR43790:SF9">
    <property type="entry name" value="GALACTOFURANOSE TRANSPORTER ATP-BINDING PROTEIN YTFR"/>
    <property type="match status" value="1"/>
</dbReference>
<keyword evidence="2" id="KW-0813">Transport</keyword>
<dbReference type="FunFam" id="3.40.50.300:FF:000127">
    <property type="entry name" value="Ribose import ATP-binding protein RbsA"/>
    <property type="match status" value="1"/>
</dbReference>
<keyword evidence="11" id="KW-1185">Reference proteome</keyword>
<evidence type="ECO:0000256" key="3">
    <source>
        <dbReference type="ARBA" id="ARBA00022475"/>
    </source>
</evidence>
<proteinExistence type="predicted"/>
<dbReference type="Pfam" id="PF00005">
    <property type="entry name" value="ABC_tran"/>
    <property type="match status" value="2"/>
</dbReference>
<evidence type="ECO:0000256" key="7">
    <source>
        <dbReference type="ARBA" id="ARBA00022967"/>
    </source>
</evidence>
<name>A0A1M7YN11_9FIRM</name>
<dbReference type="GO" id="GO:0005886">
    <property type="term" value="C:plasma membrane"/>
    <property type="evidence" value="ECO:0007669"/>
    <property type="project" value="UniProtKB-SubCell"/>
</dbReference>
<dbReference type="InterPro" id="IPR017871">
    <property type="entry name" value="ABC_transporter-like_CS"/>
</dbReference>
<dbReference type="AlphaFoldDB" id="A0A1M7YN11"/>
<dbReference type="OrthoDB" id="9771863at2"/>
<sequence>MEKLLLEMRGITKVFPGVKALKDVNLAVPQGEIRGLIGENGAGKSTLMNVLMGIYKAEQGELFLDGEKIEISSPAEAIAKGIGMVPQELNLNPYVSVAENIFLGNEIKNKFGMINWEKTKKEAVKVMNIIGLNIDPSDIVYRLSTAQQQLIQLSRVLATGAKLLIFDEPTASLTTQETEVLLKLMKKLQVQGKTIVFITHHLEELLAVTDRITIMRDGQVVYEDDTVNMNESLLIEHMAGKKVVKTERAIRELKPDILLKIENFSREKEFSEVSFEVRKGEIFGIGGLVGSGRTELISAIFGITKKSTGQIYIDGKEVEIKNPTQAISLGMGFVPEERRNHGIFPMLSVRENMVISSLNEIFNGLFLKKEKARSVTNSYIEKIRIKTPSTETQIKSLSGGNQQKVILARWLARESKILFLDEPTRGIDVNAKSEIYSLIHQLTKEGMTVIIVSSEHEELLLLADRIMVMHEGRVKGIEDAAKMKQQDILEIALK</sequence>
<dbReference type="STRING" id="1121345.SAMN02745217_04490"/>
<evidence type="ECO:0000256" key="8">
    <source>
        <dbReference type="ARBA" id="ARBA00023136"/>
    </source>
</evidence>
<evidence type="ECO:0000256" key="4">
    <source>
        <dbReference type="ARBA" id="ARBA00022737"/>
    </source>
</evidence>
<dbReference type="InterPro" id="IPR003593">
    <property type="entry name" value="AAA+_ATPase"/>
</dbReference>
<protein>
    <submittedName>
        <fullName evidence="10">Ribose transport system ATP-binding protein</fullName>
    </submittedName>
</protein>
<evidence type="ECO:0000313" key="11">
    <source>
        <dbReference type="Proteomes" id="UP000184612"/>
    </source>
</evidence>
<dbReference type="CDD" id="cd03215">
    <property type="entry name" value="ABC_Carb_Monos_II"/>
    <property type="match status" value="1"/>
</dbReference>
<dbReference type="InterPro" id="IPR027417">
    <property type="entry name" value="P-loop_NTPase"/>
</dbReference>
<dbReference type="SMART" id="SM00382">
    <property type="entry name" value="AAA"/>
    <property type="match status" value="2"/>
</dbReference>
<dbReference type="GO" id="GO:0005524">
    <property type="term" value="F:ATP binding"/>
    <property type="evidence" value="ECO:0007669"/>
    <property type="project" value="UniProtKB-KW"/>
</dbReference>
<gene>
    <name evidence="10" type="ORF">SAMN02745217_04490</name>
</gene>
<feature type="domain" description="ABC transporter" evidence="9">
    <location>
        <begin position="6"/>
        <end position="242"/>
    </location>
</feature>
<dbReference type="PROSITE" id="PS00211">
    <property type="entry name" value="ABC_TRANSPORTER_1"/>
    <property type="match status" value="1"/>
</dbReference>
<evidence type="ECO:0000256" key="6">
    <source>
        <dbReference type="ARBA" id="ARBA00022840"/>
    </source>
</evidence>
<accession>A0A1M7YN11</accession>
<dbReference type="RefSeq" id="WP_073591116.1">
    <property type="nucleotide sequence ID" value="NZ_FRFD01000017.1"/>
</dbReference>
<evidence type="ECO:0000256" key="1">
    <source>
        <dbReference type="ARBA" id="ARBA00004202"/>
    </source>
</evidence>
<dbReference type="CDD" id="cd03216">
    <property type="entry name" value="ABC_Carb_Monos_I"/>
    <property type="match status" value="1"/>
</dbReference>
<keyword evidence="6 10" id="KW-0067">ATP-binding</keyword>
<evidence type="ECO:0000256" key="2">
    <source>
        <dbReference type="ARBA" id="ARBA00022448"/>
    </source>
</evidence>
<keyword evidence="8" id="KW-0472">Membrane</keyword>